<feature type="region of interest" description="Disordered" evidence="1">
    <location>
        <begin position="245"/>
        <end position="277"/>
    </location>
</feature>
<feature type="chain" id="PRO_5017345697" evidence="2">
    <location>
        <begin position="32"/>
        <end position="277"/>
    </location>
</feature>
<feature type="signal peptide" evidence="2">
    <location>
        <begin position="1"/>
        <end position="31"/>
    </location>
</feature>
<dbReference type="InterPro" id="IPR036280">
    <property type="entry name" value="Multihaem_cyt_sf"/>
</dbReference>
<dbReference type="Proteomes" id="UP000033070">
    <property type="component" value="Chromosome"/>
</dbReference>
<feature type="compositionally biased region" description="Basic and acidic residues" evidence="1">
    <location>
        <begin position="268"/>
        <end position="277"/>
    </location>
</feature>
<evidence type="ECO:0000313" key="3">
    <source>
        <dbReference type="EMBL" id="BBE49829.1"/>
    </source>
</evidence>
<dbReference type="KEGG" id="fam:OYT1_ch0255"/>
<organism evidence="3 4">
    <name type="scientific">Ferriphaselus amnicola</name>
    <dbReference type="NCBI Taxonomy" id="1188319"/>
    <lineage>
        <taxon>Bacteria</taxon>
        <taxon>Pseudomonadati</taxon>
        <taxon>Pseudomonadota</taxon>
        <taxon>Betaproteobacteria</taxon>
        <taxon>Nitrosomonadales</taxon>
        <taxon>Gallionellaceae</taxon>
        <taxon>Ferriphaselus</taxon>
    </lineage>
</organism>
<proteinExistence type="predicted"/>
<evidence type="ECO:0000313" key="4">
    <source>
        <dbReference type="Proteomes" id="UP000033070"/>
    </source>
</evidence>
<dbReference type="SUPFAM" id="SSF48695">
    <property type="entry name" value="Multiheme cytochromes"/>
    <property type="match status" value="1"/>
</dbReference>
<name>A0A2Z6G8U0_9PROT</name>
<dbReference type="EMBL" id="AP018738">
    <property type="protein sequence ID" value="BBE49829.1"/>
    <property type="molecule type" value="Genomic_DNA"/>
</dbReference>
<accession>A0A2Z6G8U0</accession>
<dbReference type="Gene3D" id="1.10.1130.10">
    <property type="entry name" value="Flavocytochrome C3, Chain A"/>
    <property type="match status" value="1"/>
</dbReference>
<evidence type="ECO:0000256" key="2">
    <source>
        <dbReference type="SAM" id="SignalP"/>
    </source>
</evidence>
<reference evidence="3 4" key="1">
    <citation type="submission" date="2018-06" db="EMBL/GenBank/DDBJ databases">
        <title>OYT1 Genome Sequencing.</title>
        <authorList>
            <person name="Kato S."/>
            <person name="Itoh T."/>
            <person name="Ohkuma M."/>
        </authorList>
    </citation>
    <scope>NUCLEOTIDE SEQUENCE [LARGE SCALE GENOMIC DNA]</scope>
    <source>
        <strain evidence="3 4">OYT1</strain>
    </source>
</reference>
<sequence length="277" mass="31330">MISQRKVSKTAAFILSSFLLFGVGAYQRVNAADESAGKQAAKPVTECYESRVDYTTVTRTENAVPKYNYPSVKCSKTTGAVLWYGDPMEGTIPMGEMPEIKDETHGNFGNAFVKPREPHLTYFNMGPDGCKSCHDGKTVPYPKDKKPRELAMHQDIVENSLELQHGRGAVWCLDCHSPTNRNKLMNRRGEEISFNQPQRMCGDCHGEKYIDWRAGVHGKRSGAWASHEGKKRWWVCTECHNPHTVQKNRFNPIKPEPAPPLPRGMKNANHERVRSEK</sequence>
<keyword evidence="4" id="KW-1185">Reference proteome</keyword>
<keyword evidence="2" id="KW-0732">Signal</keyword>
<dbReference type="STRING" id="1188319.OYT1_00498"/>
<protein>
    <submittedName>
        <fullName evidence="3">Uncharacterized protein</fullName>
    </submittedName>
</protein>
<dbReference type="RefSeq" id="WP_062625713.1">
    <property type="nucleotide sequence ID" value="NZ_AP018738.1"/>
</dbReference>
<dbReference type="AlphaFoldDB" id="A0A2Z6G8U0"/>
<gene>
    <name evidence="3" type="ORF">OYT1_ch0255</name>
</gene>
<dbReference type="OrthoDB" id="9814800at2"/>
<evidence type="ECO:0000256" key="1">
    <source>
        <dbReference type="SAM" id="MobiDB-lite"/>
    </source>
</evidence>